<dbReference type="InterPro" id="IPR005488">
    <property type="entry name" value="Etherase_MurQ"/>
</dbReference>
<reference evidence="14" key="1">
    <citation type="submission" date="2018-09" db="EMBL/GenBank/DDBJ databases">
        <title>Murine metabolic-syndrome-specific gut microbial biobank.</title>
        <authorList>
            <person name="Liu C."/>
        </authorList>
    </citation>
    <scope>NUCLEOTIDE SEQUENCE</scope>
    <source>
        <strain evidence="14">D42-62</strain>
    </source>
</reference>
<evidence type="ECO:0000313" key="15">
    <source>
        <dbReference type="Proteomes" id="UP001154420"/>
    </source>
</evidence>
<evidence type="ECO:0000256" key="12">
    <source>
        <dbReference type="HAMAP-Rule" id="MF_00068"/>
    </source>
</evidence>
<keyword evidence="2 12" id="KW-0456">Lyase</keyword>
<evidence type="ECO:0000256" key="7">
    <source>
        <dbReference type="ARBA" id="ARBA00061234"/>
    </source>
</evidence>
<comment type="miscellaneous">
    <text evidence="12">A lyase-type mechanism (elimination/hydration) is suggested for the cleavage of the lactyl ether bond of MurNAc 6-phosphate, with the formation of an alpha,beta-unsaturated aldehyde intermediate with (E)-stereochemistry, followed by the syn addition of water to give product.</text>
</comment>
<dbReference type="AlphaFoldDB" id="A0A9X5GQ41"/>
<dbReference type="EMBL" id="QZDT01000002">
    <property type="protein sequence ID" value="NBJ91568.1"/>
    <property type="molecule type" value="Genomic_DNA"/>
</dbReference>
<dbReference type="InterPro" id="IPR001347">
    <property type="entry name" value="SIS_dom"/>
</dbReference>
<evidence type="ECO:0000256" key="9">
    <source>
        <dbReference type="ARBA" id="ARBA00070061"/>
    </source>
</evidence>
<dbReference type="GO" id="GO:0009254">
    <property type="term" value="P:peptidoglycan turnover"/>
    <property type="evidence" value="ECO:0007669"/>
    <property type="project" value="TreeGrafter"/>
</dbReference>
<comment type="pathway">
    <text evidence="12">Amino-sugar metabolism; N-acetylmuramate degradation.</text>
</comment>
<dbReference type="Pfam" id="PF22645">
    <property type="entry name" value="GKRP_SIS_N"/>
    <property type="match status" value="1"/>
</dbReference>
<evidence type="ECO:0000256" key="3">
    <source>
        <dbReference type="ARBA" id="ARBA00023277"/>
    </source>
</evidence>
<dbReference type="PANTHER" id="PTHR10088:SF4">
    <property type="entry name" value="GLUCOKINASE REGULATORY PROTEIN"/>
    <property type="match status" value="1"/>
</dbReference>
<dbReference type="Proteomes" id="UP001154420">
    <property type="component" value="Unassembled WGS sequence"/>
</dbReference>
<dbReference type="InterPro" id="IPR005486">
    <property type="entry name" value="Glucokinase_regulatory_CS"/>
</dbReference>
<dbReference type="FunFam" id="1.10.8.1080:FF:000001">
    <property type="entry name" value="N-acetylmuramic acid 6-phosphate etherase"/>
    <property type="match status" value="1"/>
</dbReference>
<dbReference type="NCBIfam" id="NF003915">
    <property type="entry name" value="PRK05441.1"/>
    <property type="match status" value="1"/>
</dbReference>
<evidence type="ECO:0000256" key="4">
    <source>
        <dbReference type="ARBA" id="ARBA00051747"/>
    </source>
</evidence>
<dbReference type="SUPFAM" id="SSF53697">
    <property type="entry name" value="SIS domain"/>
    <property type="match status" value="1"/>
</dbReference>
<dbReference type="Gene3D" id="3.40.50.10490">
    <property type="entry name" value="Glucose-6-phosphate isomerase like protein, domain 1"/>
    <property type="match status" value="1"/>
</dbReference>
<sequence>MVELDYIATEQRNENTSNIDSKSVHEMVRLMNEEDKKVAFAVEKELDKIAKASEVIYEQIRKGGRLIYIGCGTSGRLGILDAVECPPTFGTDPELIQAIIAGGTEAIFRAKEGAEDDEQEGRKDLEKIHFCEKDVLVGLAASGRTPYVLGAMVYAKRMGAPIIAVTCCPDSAIDKMADIGITPMPGPEVITGSTRLKSGTAEKMVLNMISTTVMIQMGKVYGNLMVDVKATNEKLLERTVRIVKTCTNATDGEARRVLEECEYSAKVAIVMILMGVGSKEAKELLEEKNGRIQEILKTGKNMETVI</sequence>
<dbReference type="RefSeq" id="WP_160558644.1">
    <property type="nucleotide sequence ID" value="NZ_QZDT01000002.1"/>
</dbReference>
<dbReference type="FunFam" id="3.40.50.10490:FF:000014">
    <property type="entry name" value="N-acetylmuramic acid 6-phosphate etherase"/>
    <property type="match status" value="1"/>
</dbReference>
<feature type="active site" evidence="12">
    <location>
        <position position="115"/>
    </location>
</feature>
<dbReference type="NCBIfam" id="NF009222">
    <property type="entry name" value="PRK12570.1"/>
    <property type="match status" value="1"/>
</dbReference>
<comment type="catalytic activity">
    <reaction evidence="4 12">
        <text>N-acetyl-D-muramate 6-phosphate + H2O = N-acetyl-D-glucosamine 6-phosphate + (R)-lactate</text>
        <dbReference type="Rhea" id="RHEA:26410"/>
        <dbReference type="ChEBI" id="CHEBI:15377"/>
        <dbReference type="ChEBI" id="CHEBI:16004"/>
        <dbReference type="ChEBI" id="CHEBI:57513"/>
        <dbReference type="ChEBI" id="CHEBI:58722"/>
        <dbReference type="EC" id="4.2.1.126"/>
    </reaction>
</comment>
<accession>A0A9X5GQ41</accession>
<evidence type="ECO:0000256" key="10">
    <source>
        <dbReference type="ARBA" id="ARBA00077905"/>
    </source>
</evidence>
<dbReference type="InterPro" id="IPR040190">
    <property type="entry name" value="MURQ/GCKR"/>
</dbReference>
<comment type="pathway">
    <text evidence="5">Amino-sugar metabolism; 1,6-anhydro-N-acetylmuramate degradation.</text>
</comment>
<comment type="subunit">
    <text evidence="1 12">Homodimer.</text>
</comment>
<evidence type="ECO:0000256" key="8">
    <source>
        <dbReference type="ARBA" id="ARBA00067056"/>
    </source>
</evidence>
<feature type="domain" description="SIS" evidence="13">
    <location>
        <begin position="56"/>
        <end position="219"/>
    </location>
</feature>
<dbReference type="Gene3D" id="1.10.8.1080">
    <property type="match status" value="1"/>
</dbReference>
<protein>
    <recommendedName>
        <fullName evidence="9 12">N-acetylmuramic acid 6-phosphate etherase</fullName>
        <shortName evidence="12">MurNAc-6-P etherase</shortName>
        <ecNumber evidence="8 12">4.2.1.126</ecNumber>
    </recommendedName>
    <alternativeName>
        <fullName evidence="11 12">N-acetylmuramic acid 6-phosphate hydrolase</fullName>
    </alternativeName>
    <alternativeName>
        <fullName evidence="10 12">N-acetylmuramic acid 6-phosphate lyase</fullName>
    </alternativeName>
</protein>
<dbReference type="EC" id="4.2.1.126" evidence="8 12"/>
<dbReference type="GO" id="GO:0016803">
    <property type="term" value="F:ether hydrolase activity"/>
    <property type="evidence" value="ECO:0007669"/>
    <property type="project" value="TreeGrafter"/>
</dbReference>
<comment type="function">
    <text evidence="12">Specifically catalyzes the cleavage of the D-lactyl ether substituent of MurNAc 6-phosphate, producing GlcNAc 6-phosphate and D-lactate.</text>
</comment>
<evidence type="ECO:0000256" key="6">
    <source>
        <dbReference type="ARBA" id="ARBA00060672"/>
    </source>
</evidence>
<evidence type="ECO:0000313" key="14">
    <source>
        <dbReference type="EMBL" id="NBJ91568.1"/>
    </source>
</evidence>
<gene>
    <name evidence="12 14" type="primary">murQ</name>
    <name evidence="14" type="ORF">D5281_02920</name>
</gene>
<evidence type="ECO:0000256" key="11">
    <source>
        <dbReference type="ARBA" id="ARBA00084049"/>
    </source>
</evidence>
<dbReference type="PROSITE" id="PS01272">
    <property type="entry name" value="GCKR"/>
    <property type="match status" value="1"/>
</dbReference>
<organism evidence="14 15">
    <name type="scientific">Parablautia muri</name>
    <dbReference type="NCBI Taxonomy" id="2320879"/>
    <lineage>
        <taxon>Bacteria</taxon>
        <taxon>Bacillati</taxon>
        <taxon>Bacillota</taxon>
        <taxon>Clostridia</taxon>
        <taxon>Lachnospirales</taxon>
        <taxon>Lachnospiraceae</taxon>
        <taxon>Parablautia</taxon>
    </lineage>
</organism>
<dbReference type="OrthoDB" id="9813395at2"/>
<evidence type="ECO:0000259" key="13">
    <source>
        <dbReference type="PROSITE" id="PS51464"/>
    </source>
</evidence>
<dbReference type="GO" id="GO:0016835">
    <property type="term" value="F:carbon-oxygen lyase activity"/>
    <property type="evidence" value="ECO:0007669"/>
    <property type="project" value="UniProtKB-UniRule"/>
</dbReference>
<dbReference type="PANTHER" id="PTHR10088">
    <property type="entry name" value="GLUCOKINASE REGULATORY PROTEIN"/>
    <property type="match status" value="1"/>
</dbReference>
<dbReference type="NCBIfam" id="TIGR00274">
    <property type="entry name" value="N-acetylmuramic acid 6-phosphate etherase"/>
    <property type="match status" value="1"/>
</dbReference>
<evidence type="ECO:0000256" key="2">
    <source>
        <dbReference type="ARBA" id="ARBA00023239"/>
    </source>
</evidence>
<evidence type="ECO:0000256" key="1">
    <source>
        <dbReference type="ARBA" id="ARBA00011738"/>
    </source>
</evidence>
<comment type="similarity">
    <text evidence="7 12">Belongs to the GCKR-like family. MurNAc-6-P etherase subfamily.</text>
</comment>
<proteinExistence type="inferred from homology"/>
<feature type="active site" description="Proton donor" evidence="12">
    <location>
        <position position="84"/>
    </location>
</feature>
<dbReference type="GO" id="GO:0097367">
    <property type="term" value="F:carbohydrate derivative binding"/>
    <property type="evidence" value="ECO:0007669"/>
    <property type="project" value="InterPro"/>
</dbReference>
<dbReference type="HAMAP" id="MF_00068">
    <property type="entry name" value="MurQ"/>
    <property type="match status" value="1"/>
</dbReference>
<dbReference type="PROSITE" id="PS51464">
    <property type="entry name" value="SIS"/>
    <property type="match status" value="1"/>
</dbReference>
<keyword evidence="3 12" id="KW-0119">Carbohydrate metabolism</keyword>
<name>A0A9X5GQ41_9FIRM</name>
<keyword evidence="15" id="KW-1185">Reference proteome</keyword>
<comment type="pathway">
    <text evidence="6">Cell wall biogenesis.</text>
</comment>
<evidence type="ECO:0000256" key="5">
    <source>
        <dbReference type="ARBA" id="ARBA00060595"/>
    </source>
</evidence>
<comment type="caution">
    <text evidence="14">The sequence shown here is derived from an EMBL/GenBank/DDBJ whole genome shotgun (WGS) entry which is preliminary data.</text>
</comment>
<dbReference type="GO" id="GO:0046348">
    <property type="term" value="P:amino sugar catabolic process"/>
    <property type="evidence" value="ECO:0007669"/>
    <property type="project" value="InterPro"/>
</dbReference>
<dbReference type="InterPro" id="IPR046348">
    <property type="entry name" value="SIS_dom_sf"/>
</dbReference>
<dbReference type="CDD" id="cd05007">
    <property type="entry name" value="SIS_Etherase"/>
    <property type="match status" value="1"/>
</dbReference>